<feature type="non-terminal residue" evidence="2">
    <location>
        <position position="1"/>
    </location>
</feature>
<evidence type="ECO:0000313" key="3">
    <source>
        <dbReference type="Proteomes" id="UP000294847"/>
    </source>
</evidence>
<feature type="non-terminal residue" evidence="2">
    <location>
        <position position="128"/>
    </location>
</feature>
<feature type="compositionally biased region" description="Polar residues" evidence="1">
    <location>
        <begin position="87"/>
        <end position="100"/>
    </location>
</feature>
<reference evidence="2 3" key="1">
    <citation type="journal article" date="2019" name="Mol. Biol. Evol.">
        <title>Blast fungal genomes show frequent chromosomal changes, gene gains and losses, and effector gene turnover.</title>
        <authorList>
            <person name="Gomez Luciano L.B."/>
            <person name="Jason Tsai I."/>
            <person name="Chuma I."/>
            <person name="Tosa Y."/>
            <person name="Chen Y.H."/>
            <person name="Li J.Y."/>
            <person name="Li M.Y."/>
            <person name="Jade Lu M.Y."/>
            <person name="Nakayashiki H."/>
            <person name="Li W.H."/>
        </authorList>
    </citation>
    <scope>NUCLEOTIDE SEQUENCE [LARGE SCALE GENOMIC DNA]</scope>
    <source>
        <strain evidence="2">MZ5-1-6</strain>
    </source>
</reference>
<proteinExistence type="predicted"/>
<dbReference type="Proteomes" id="UP000294847">
    <property type="component" value="Chromosome 4"/>
</dbReference>
<feature type="region of interest" description="Disordered" evidence="1">
    <location>
        <begin position="87"/>
        <end position="128"/>
    </location>
</feature>
<dbReference type="AlphaFoldDB" id="A0A4P7NEK0"/>
<sequence>SARCPTYLPPSHLTTPQSSTAAHPQHRLRRTFGVFHFHPALNTINLLYSKQLLSFAALLLCNPLPGNFCIASPIRPITLLLPARPSVTTRHLSDSTQPTDPSRTRTLRTPATTPTPVPPCHNVIGEEQ</sequence>
<evidence type="ECO:0000256" key="1">
    <source>
        <dbReference type="SAM" id="MobiDB-lite"/>
    </source>
</evidence>
<organism evidence="2 3">
    <name type="scientific">Pyricularia oryzae</name>
    <name type="common">Rice blast fungus</name>
    <name type="synonym">Magnaporthe oryzae</name>
    <dbReference type="NCBI Taxonomy" id="318829"/>
    <lineage>
        <taxon>Eukaryota</taxon>
        <taxon>Fungi</taxon>
        <taxon>Dikarya</taxon>
        <taxon>Ascomycota</taxon>
        <taxon>Pezizomycotina</taxon>
        <taxon>Sordariomycetes</taxon>
        <taxon>Sordariomycetidae</taxon>
        <taxon>Magnaporthales</taxon>
        <taxon>Pyriculariaceae</taxon>
        <taxon>Pyricularia</taxon>
    </lineage>
</organism>
<accession>A0A4P7NEK0</accession>
<evidence type="ECO:0000313" key="2">
    <source>
        <dbReference type="EMBL" id="QBZ60275.1"/>
    </source>
</evidence>
<protein>
    <submittedName>
        <fullName evidence="2">Uncharacterized protein</fullName>
    </submittedName>
</protein>
<feature type="region of interest" description="Disordered" evidence="1">
    <location>
        <begin position="1"/>
        <end position="24"/>
    </location>
</feature>
<dbReference type="EMBL" id="CP034207">
    <property type="protein sequence ID" value="QBZ60275.1"/>
    <property type="molecule type" value="Genomic_DNA"/>
</dbReference>
<name>A0A4P7NEK0_PYROR</name>
<gene>
    <name evidence="2" type="ORF">PoMZ_07214</name>
</gene>
<feature type="compositionally biased region" description="Polar residues" evidence="1">
    <location>
        <begin position="12"/>
        <end position="22"/>
    </location>
</feature>